<organism evidence="4 5">
    <name type="scientific">Fusarium heterosporum</name>
    <dbReference type="NCBI Taxonomy" id="42747"/>
    <lineage>
        <taxon>Eukaryota</taxon>
        <taxon>Fungi</taxon>
        <taxon>Dikarya</taxon>
        <taxon>Ascomycota</taxon>
        <taxon>Pezizomycotina</taxon>
        <taxon>Sordariomycetes</taxon>
        <taxon>Hypocreomycetidae</taxon>
        <taxon>Hypocreales</taxon>
        <taxon>Nectriaceae</taxon>
        <taxon>Fusarium</taxon>
        <taxon>Fusarium heterosporum species complex</taxon>
    </lineage>
</organism>
<dbReference type="InterPro" id="IPR001138">
    <property type="entry name" value="Zn2Cys6_DnaBD"/>
</dbReference>
<gene>
    <name evidence="4" type="ORF">FHETE_4009</name>
</gene>
<feature type="domain" description="Zn(2)-C6 fungal-type" evidence="3">
    <location>
        <begin position="61"/>
        <end position="95"/>
    </location>
</feature>
<evidence type="ECO:0000259" key="3">
    <source>
        <dbReference type="PROSITE" id="PS50048"/>
    </source>
</evidence>
<name>A0A8H5TL20_FUSHE</name>
<evidence type="ECO:0000313" key="5">
    <source>
        <dbReference type="Proteomes" id="UP000567885"/>
    </source>
</evidence>
<protein>
    <recommendedName>
        <fullName evidence="3">Zn(2)-C6 fungal-type domain-containing protein</fullName>
    </recommendedName>
</protein>
<dbReference type="PROSITE" id="PS50048">
    <property type="entry name" value="ZN2_CY6_FUNGAL_2"/>
    <property type="match status" value="1"/>
</dbReference>
<dbReference type="GO" id="GO:0000981">
    <property type="term" value="F:DNA-binding transcription factor activity, RNA polymerase II-specific"/>
    <property type="evidence" value="ECO:0007669"/>
    <property type="project" value="InterPro"/>
</dbReference>
<dbReference type="SMART" id="SM00066">
    <property type="entry name" value="GAL4"/>
    <property type="match status" value="1"/>
</dbReference>
<accession>A0A8H5TL20</accession>
<dbReference type="EMBL" id="JAAGWQ010000064">
    <property type="protein sequence ID" value="KAF5671796.1"/>
    <property type="molecule type" value="Genomic_DNA"/>
</dbReference>
<feature type="region of interest" description="Disordered" evidence="2">
    <location>
        <begin position="104"/>
        <end position="212"/>
    </location>
</feature>
<dbReference type="Proteomes" id="UP000567885">
    <property type="component" value="Unassembled WGS sequence"/>
</dbReference>
<dbReference type="PROSITE" id="PS00463">
    <property type="entry name" value="ZN2_CY6_FUNGAL_1"/>
    <property type="match status" value="1"/>
</dbReference>
<reference evidence="4 5" key="1">
    <citation type="submission" date="2020-05" db="EMBL/GenBank/DDBJ databases">
        <title>Identification and distribution of gene clusters putatively required for synthesis of sphingolipid metabolism inhibitors in phylogenetically diverse species of the filamentous fungus Fusarium.</title>
        <authorList>
            <person name="Kim H.-S."/>
            <person name="Busman M."/>
            <person name="Brown D.W."/>
            <person name="Divon H."/>
            <person name="Uhlig S."/>
            <person name="Proctor R.H."/>
        </authorList>
    </citation>
    <scope>NUCLEOTIDE SEQUENCE [LARGE SCALE GENOMIC DNA]</scope>
    <source>
        <strain evidence="4 5">NRRL 20693</strain>
    </source>
</reference>
<evidence type="ECO:0000313" key="4">
    <source>
        <dbReference type="EMBL" id="KAF5671796.1"/>
    </source>
</evidence>
<dbReference type="Pfam" id="PF00172">
    <property type="entry name" value="Zn_clus"/>
    <property type="match status" value="1"/>
</dbReference>
<feature type="compositionally biased region" description="Polar residues" evidence="2">
    <location>
        <begin position="172"/>
        <end position="182"/>
    </location>
</feature>
<dbReference type="Gene3D" id="4.10.240.10">
    <property type="entry name" value="Zn(2)-C6 fungal-type DNA-binding domain"/>
    <property type="match status" value="1"/>
</dbReference>
<dbReference type="InterPro" id="IPR036864">
    <property type="entry name" value="Zn2-C6_fun-type_DNA-bd_sf"/>
</dbReference>
<evidence type="ECO:0000256" key="2">
    <source>
        <dbReference type="SAM" id="MobiDB-lite"/>
    </source>
</evidence>
<dbReference type="PANTHER" id="PTHR31668">
    <property type="entry name" value="GLUCOSE TRANSPORT TRANSCRIPTION REGULATOR RGT1-RELATED-RELATED"/>
    <property type="match status" value="1"/>
</dbReference>
<dbReference type="SUPFAM" id="SSF57701">
    <property type="entry name" value="Zn2/Cys6 DNA-binding domain"/>
    <property type="match status" value="1"/>
</dbReference>
<feature type="region of interest" description="Disordered" evidence="2">
    <location>
        <begin position="229"/>
        <end position="251"/>
    </location>
</feature>
<evidence type="ECO:0000256" key="1">
    <source>
        <dbReference type="ARBA" id="ARBA00023242"/>
    </source>
</evidence>
<dbReference type="OrthoDB" id="4150019at2759"/>
<dbReference type="GO" id="GO:0008270">
    <property type="term" value="F:zinc ion binding"/>
    <property type="evidence" value="ECO:0007669"/>
    <property type="project" value="InterPro"/>
</dbReference>
<dbReference type="CDD" id="cd00067">
    <property type="entry name" value="GAL4"/>
    <property type="match status" value="1"/>
</dbReference>
<keyword evidence="1" id="KW-0539">Nucleus</keyword>
<keyword evidence="5" id="KW-1185">Reference proteome</keyword>
<feature type="compositionally biased region" description="Polar residues" evidence="2">
    <location>
        <begin position="21"/>
        <end position="44"/>
    </location>
</feature>
<dbReference type="InterPro" id="IPR050797">
    <property type="entry name" value="Carb_Metab_Trans_Reg"/>
</dbReference>
<dbReference type="AlphaFoldDB" id="A0A8H5TL20"/>
<sequence length="391" mass="42206">MVEPHNPLLLGQGHDVDMNGAYSTGSSVSLHPSETDDQQQQTEASGEKKRNKLGYHRTSVACGHCRRRKIRCITSPNDTQGRCINCIRLKKDCSFFPVDQAAIDDPRGKQASRPPPAPKGNLTTSSPATPISKPAEQSKKAKAPFIPSSKRPVPITVPRAAEIPGAKGFPPQSRTSLSSPGDTTHAESGHQNQTNWIVTAPDHSPTSSSELSTPWQAYASQSPMSAQFSPFTSVAHSPPGWPPGSSEPVSQGDMEIAWGQFAPPTRSMSYGGEPLSGNHASQYSLMAQGRQFERRPSALSEAYTASVGGIVPGFDGPNMNTAIPFTSGAMPPTNYTTWDQTQTYPGYTYMKNQDACGDGWSHIERGQDQRLQADSGHQVMNNAHMNAYQNQ</sequence>
<comment type="caution">
    <text evidence="4">The sequence shown here is derived from an EMBL/GenBank/DDBJ whole genome shotgun (WGS) entry which is preliminary data.</text>
</comment>
<proteinExistence type="predicted"/>
<feature type="region of interest" description="Disordered" evidence="2">
    <location>
        <begin position="1"/>
        <end position="52"/>
    </location>
</feature>